<dbReference type="SUPFAM" id="SSF52172">
    <property type="entry name" value="CheY-like"/>
    <property type="match status" value="2"/>
</dbReference>
<dbReference type="InterPro" id="IPR003661">
    <property type="entry name" value="HisK_dim/P_dom"/>
</dbReference>
<comment type="catalytic activity">
    <reaction evidence="1">
        <text>ATP + protein L-histidine = ADP + protein N-phospho-L-histidine.</text>
        <dbReference type="EC" id="2.7.13.3"/>
    </reaction>
</comment>
<accession>A0A7Z0QQB5</accession>
<organism evidence="14 15">
    <name type="scientific">Luteimonas deserti</name>
    <dbReference type="NCBI Taxonomy" id="2752306"/>
    <lineage>
        <taxon>Bacteria</taxon>
        <taxon>Pseudomonadati</taxon>
        <taxon>Pseudomonadota</taxon>
        <taxon>Gammaproteobacteria</taxon>
        <taxon>Lysobacterales</taxon>
        <taxon>Lysobacteraceae</taxon>
        <taxon>Luteimonas</taxon>
    </lineage>
</organism>
<dbReference type="AlphaFoldDB" id="A0A7Z0QQB5"/>
<keyword evidence="4" id="KW-0808">Transferase</keyword>
<keyword evidence="5" id="KW-0418">Kinase</keyword>
<dbReference type="GO" id="GO:0009927">
    <property type="term" value="F:histidine phosphotransfer kinase activity"/>
    <property type="evidence" value="ECO:0007669"/>
    <property type="project" value="TreeGrafter"/>
</dbReference>
<evidence type="ECO:0000256" key="8">
    <source>
        <dbReference type="PROSITE-ProRule" id="PRU00169"/>
    </source>
</evidence>
<reference evidence="14 15" key="1">
    <citation type="submission" date="2020-07" db="EMBL/GenBank/DDBJ databases">
        <title>isolation of Luteimonas sp. SJ-16.</title>
        <authorList>
            <person name="Huang X.-X."/>
            <person name="Xu L."/>
            <person name="Sun J.-Q."/>
        </authorList>
    </citation>
    <scope>NUCLEOTIDE SEQUENCE [LARGE SCALE GENOMIC DNA]</scope>
    <source>
        <strain evidence="14 15">SJ-16</strain>
    </source>
</reference>
<dbReference type="InterPro" id="IPR000014">
    <property type="entry name" value="PAS"/>
</dbReference>
<dbReference type="RefSeq" id="WP_180543934.1">
    <property type="nucleotide sequence ID" value="NZ_JACCJZ010000010.1"/>
</dbReference>
<dbReference type="Gene3D" id="3.40.50.2300">
    <property type="match status" value="2"/>
</dbReference>
<keyword evidence="3 8" id="KW-0597">Phosphoprotein</keyword>
<dbReference type="SMART" id="SM00387">
    <property type="entry name" value="HATPase_c"/>
    <property type="match status" value="1"/>
</dbReference>
<dbReference type="Pfam" id="PF00072">
    <property type="entry name" value="Response_reg"/>
    <property type="match status" value="2"/>
</dbReference>
<feature type="domain" description="PAS" evidence="12">
    <location>
        <begin position="322"/>
        <end position="367"/>
    </location>
</feature>
<dbReference type="InterPro" id="IPR036097">
    <property type="entry name" value="HisK_dim/P_sf"/>
</dbReference>
<dbReference type="InterPro" id="IPR003594">
    <property type="entry name" value="HATPase_dom"/>
</dbReference>
<dbReference type="InterPro" id="IPR036890">
    <property type="entry name" value="HATPase_C_sf"/>
</dbReference>
<dbReference type="InterPro" id="IPR013656">
    <property type="entry name" value="PAS_4"/>
</dbReference>
<dbReference type="PANTHER" id="PTHR43047:SF72">
    <property type="entry name" value="OSMOSENSING HISTIDINE PROTEIN KINASE SLN1"/>
    <property type="match status" value="1"/>
</dbReference>
<dbReference type="Pfam" id="PF05227">
    <property type="entry name" value="CHASE3"/>
    <property type="match status" value="1"/>
</dbReference>
<dbReference type="SUPFAM" id="SSF55785">
    <property type="entry name" value="PYP-like sensor domain (PAS domain)"/>
    <property type="match status" value="1"/>
</dbReference>
<keyword evidence="9" id="KW-0812">Transmembrane</keyword>
<dbReference type="GO" id="GO:0000155">
    <property type="term" value="F:phosphorelay sensor kinase activity"/>
    <property type="evidence" value="ECO:0007669"/>
    <property type="project" value="InterPro"/>
</dbReference>
<dbReference type="Gene3D" id="1.10.287.130">
    <property type="match status" value="1"/>
</dbReference>
<dbReference type="SUPFAM" id="SSF55874">
    <property type="entry name" value="ATPase domain of HSP90 chaperone/DNA topoisomerase II/histidine kinase"/>
    <property type="match status" value="1"/>
</dbReference>
<keyword evidence="9" id="KW-1133">Transmembrane helix</keyword>
<feature type="domain" description="Histidine kinase" evidence="10">
    <location>
        <begin position="451"/>
        <end position="669"/>
    </location>
</feature>
<dbReference type="InterPro" id="IPR001789">
    <property type="entry name" value="Sig_transdc_resp-reg_receiver"/>
</dbReference>
<evidence type="ECO:0000256" key="9">
    <source>
        <dbReference type="SAM" id="Phobius"/>
    </source>
</evidence>
<evidence type="ECO:0000256" key="6">
    <source>
        <dbReference type="ARBA" id="ARBA00023012"/>
    </source>
</evidence>
<dbReference type="Proteomes" id="UP000589896">
    <property type="component" value="Unassembled WGS sequence"/>
</dbReference>
<dbReference type="NCBIfam" id="TIGR00229">
    <property type="entry name" value="sensory_box"/>
    <property type="match status" value="1"/>
</dbReference>
<dbReference type="SMART" id="SM00091">
    <property type="entry name" value="PAS"/>
    <property type="match status" value="1"/>
</dbReference>
<dbReference type="PRINTS" id="PR00344">
    <property type="entry name" value="BCTRLSENSOR"/>
</dbReference>
<dbReference type="EMBL" id="JACCJZ010000010">
    <property type="protein sequence ID" value="NYZ61877.1"/>
    <property type="molecule type" value="Genomic_DNA"/>
</dbReference>
<dbReference type="SUPFAM" id="SSF47384">
    <property type="entry name" value="Homodimeric domain of signal transducing histidine kinase"/>
    <property type="match status" value="1"/>
</dbReference>
<dbReference type="SMART" id="SM00388">
    <property type="entry name" value="HisKA"/>
    <property type="match status" value="1"/>
</dbReference>
<dbReference type="CDD" id="cd19410">
    <property type="entry name" value="HK9-like_sensor"/>
    <property type="match status" value="1"/>
</dbReference>
<evidence type="ECO:0000259" key="10">
    <source>
        <dbReference type="PROSITE" id="PS50109"/>
    </source>
</evidence>
<dbReference type="GO" id="GO:0005886">
    <property type="term" value="C:plasma membrane"/>
    <property type="evidence" value="ECO:0007669"/>
    <property type="project" value="UniProtKB-ARBA"/>
</dbReference>
<dbReference type="PROSITE" id="PS50110">
    <property type="entry name" value="RESPONSE_REGULATORY"/>
    <property type="match status" value="2"/>
</dbReference>
<feature type="domain" description="Response regulatory" evidence="11">
    <location>
        <begin position="683"/>
        <end position="801"/>
    </location>
</feature>
<feature type="modified residue" description="4-aspartylphosphate" evidence="8">
    <location>
        <position position="858"/>
    </location>
</feature>
<evidence type="ECO:0000259" key="12">
    <source>
        <dbReference type="PROSITE" id="PS50112"/>
    </source>
</evidence>
<keyword evidence="6" id="KW-0902">Two-component regulatory system</keyword>
<dbReference type="FunFam" id="3.30.565.10:FF:000006">
    <property type="entry name" value="Sensor histidine kinase WalK"/>
    <property type="match status" value="1"/>
</dbReference>
<keyword evidence="15" id="KW-1185">Reference proteome</keyword>
<evidence type="ECO:0000313" key="14">
    <source>
        <dbReference type="EMBL" id="NYZ61877.1"/>
    </source>
</evidence>
<feature type="domain" description="PAC" evidence="13">
    <location>
        <begin position="396"/>
        <end position="447"/>
    </location>
</feature>
<protein>
    <recommendedName>
        <fullName evidence="2">histidine kinase</fullName>
        <ecNumber evidence="2">2.7.13.3</ecNumber>
    </recommendedName>
</protein>
<evidence type="ECO:0000259" key="13">
    <source>
        <dbReference type="PROSITE" id="PS50113"/>
    </source>
</evidence>
<keyword evidence="7 9" id="KW-0472">Membrane</keyword>
<dbReference type="CDD" id="cd00130">
    <property type="entry name" value="PAS"/>
    <property type="match status" value="1"/>
</dbReference>
<comment type="caution">
    <text evidence="8">Lacks conserved residue(s) required for the propagation of feature annotation.</text>
</comment>
<dbReference type="InterPro" id="IPR000700">
    <property type="entry name" value="PAS-assoc_C"/>
</dbReference>
<dbReference type="InterPro" id="IPR035965">
    <property type="entry name" value="PAS-like_dom_sf"/>
</dbReference>
<feature type="transmembrane region" description="Helical" evidence="9">
    <location>
        <begin position="183"/>
        <end position="203"/>
    </location>
</feature>
<sequence length="941" mass="101401">MRLSGTTLHNLGFAAALGLLVLLAWQGKRSQEVLLDANAAVTESLEVINLAQGMFSVLQDIESGSRGYVLTADAAYLAPYDSGRAELVRLRGELGRTLARRDRAAWLAALDAGIARRVEIASANIERRDRLGLQRAADVMAQAGGKEAMDALRAQLAELETDERARLAAESARVDSVLERGRFEVVAGSGVIALLMLWFLLAMNRALHRQARLADAARAGEARQSALLRAVPDDLYEVHADGRVDVLSRGAAARSDPDAGLCAALTQRIARQPDHTLLTFDWSDAQGRDFEVRIARADDGDSLAMVRDVSEAVQARRRLRDQQAFLRSVVDADENLIFVRDAGGRVLLCNEAFSALFDLRPGQVEGQRAEDIAGGDGIAPLLEGDTALLRELPELRRNQLAVTDVRGRERWLQLLKRPLTLSDGQRLVLAVAVDVSARRQVERMKSEFISTVSHELRTPLTAIRGGLSILTGDHAGEIPEPLRPLIAIAYKNSERLVRLINDILDAEKLESGRLVMHLQVMALRPLVAQAIEQIAGYAREFDVRLAFAPGDDADVEIDSDRFAQIMANLLSNAIKHSPPGERVDVVLAVREAHAEVTVADYGAGIPQAFRSRVFERFAQADSSDVRTRGGTGLGLAITRSLVEQLGGEIGFLTETDQGTRFFVRLPLATRRATTTTVSDERARVLIVDSDTTAAAQLAALLDADGYASVVADSAAQARRVLAGTTVHALTLNLALADEDGLGFLHALRSQPAHRHLPVLALGVEPASTGRDAVIGGAVGLVDWLPKPLETGRVVEAVRACLHGRTGPARVLHVEDDPDLRTLVGTLLAGEPLQLHGAGSLAEARGELAQRHHDLVILDLMLPDGDGSELLAELAAASPPTLAIIFSALDTGSGSSAIAHDSNVVLRRLVKSRHSGATLATVIADYLRNWPTRPFPQGDLPR</sequence>
<dbReference type="InterPro" id="IPR005467">
    <property type="entry name" value="His_kinase_dom"/>
</dbReference>
<dbReference type="InterPro" id="IPR004358">
    <property type="entry name" value="Sig_transdc_His_kin-like_C"/>
</dbReference>
<dbReference type="PROSITE" id="PS50112">
    <property type="entry name" value="PAS"/>
    <property type="match status" value="1"/>
</dbReference>
<comment type="caution">
    <text evidence="14">The sequence shown here is derived from an EMBL/GenBank/DDBJ whole genome shotgun (WGS) entry which is preliminary data.</text>
</comment>
<dbReference type="Gene3D" id="3.30.450.20">
    <property type="entry name" value="PAS domain"/>
    <property type="match status" value="1"/>
</dbReference>
<evidence type="ECO:0000259" key="11">
    <source>
        <dbReference type="PROSITE" id="PS50110"/>
    </source>
</evidence>
<evidence type="ECO:0000256" key="4">
    <source>
        <dbReference type="ARBA" id="ARBA00022679"/>
    </source>
</evidence>
<evidence type="ECO:0000313" key="15">
    <source>
        <dbReference type="Proteomes" id="UP000589896"/>
    </source>
</evidence>
<dbReference type="InterPro" id="IPR007891">
    <property type="entry name" value="CHASE3"/>
</dbReference>
<proteinExistence type="predicted"/>
<dbReference type="PANTHER" id="PTHR43047">
    <property type="entry name" value="TWO-COMPONENT HISTIDINE PROTEIN KINASE"/>
    <property type="match status" value="1"/>
</dbReference>
<dbReference type="CDD" id="cd00082">
    <property type="entry name" value="HisKA"/>
    <property type="match status" value="1"/>
</dbReference>
<dbReference type="Pfam" id="PF02518">
    <property type="entry name" value="HATPase_c"/>
    <property type="match status" value="1"/>
</dbReference>
<gene>
    <name evidence="14" type="ORF">H0E82_03730</name>
</gene>
<dbReference type="FunFam" id="1.10.287.130:FF:000001">
    <property type="entry name" value="Two-component sensor histidine kinase"/>
    <property type="match status" value="1"/>
</dbReference>
<name>A0A7Z0QQB5_9GAMM</name>
<evidence type="ECO:0000256" key="3">
    <source>
        <dbReference type="ARBA" id="ARBA00022553"/>
    </source>
</evidence>
<evidence type="ECO:0000256" key="7">
    <source>
        <dbReference type="ARBA" id="ARBA00023136"/>
    </source>
</evidence>
<dbReference type="SMART" id="SM00448">
    <property type="entry name" value="REC"/>
    <property type="match status" value="2"/>
</dbReference>
<feature type="domain" description="Response regulatory" evidence="11">
    <location>
        <begin position="809"/>
        <end position="925"/>
    </location>
</feature>
<dbReference type="PROSITE" id="PS50109">
    <property type="entry name" value="HIS_KIN"/>
    <property type="match status" value="1"/>
</dbReference>
<dbReference type="Pfam" id="PF08448">
    <property type="entry name" value="PAS_4"/>
    <property type="match status" value="1"/>
</dbReference>
<evidence type="ECO:0000256" key="1">
    <source>
        <dbReference type="ARBA" id="ARBA00000085"/>
    </source>
</evidence>
<dbReference type="InterPro" id="IPR011006">
    <property type="entry name" value="CheY-like_superfamily"/>
</dbReference>
<evidence type="ECO:0000256" key="2">
    <source>
        <dbReference type="ARBA" id="ARBA00012438"/>
    </source>
</evidence>
<feature type="transmembrane region" description="Helical" evidence="9">
    <location>
        <begin position="6"/>
        <end position="25"/>
    </location>
</feature>
<dbReference type="Pfam" id="PF00512">
    <property type="entry name" value="HisKA"/>
    <property type="match status" value="1"/>
</dbReference>
<dbReference type="PROSITE" id="PS50113">
    <property type="entry name" value="PAC"/>
    <property type="match status" value="1"/>
</dbReference>
<dbReference type="Gene3D" id="3.30.565.10">
    <property type="entry name" value="Histidine kinase-like ATPase, C-terminal domain"/>
    <property type="match status" value="1"/>
</dbReference>
<dbReference type="EC" id="2.7.13.3" evidence="2"/>
<dbReference type="CDD" id="cd00156">
    <property type="entry name" value="REC"/>
    <property type="match status" value="1"/>
</dbReference>
<evidence type="ECO:0000256" key="5">
    <source>
        <dbReference type="ARBA" id="ARBA00022777"/>
    </source>
</evidence>